<gene>
    <name evidence="17" type="ORF">QI031_16105</name>
</gene>
<comment type="catalytic activity">
    <reaction evidence="1">
        <text>(S)-3-amino-2-methylpropanoate + 2-oxoglutarate = 2-methyl-3-oxopropanoate + L-glutamate</text>
        <dbReference type="Rhea" id="RHEA:13993"/>
        <dbReference type="ChEBI" id="CHEBI:16810"/>
        <dbReference type="ChEBI" id="CHEBI:29985"/>
        <dbReference type="ChEBI" id="CHEBI:57700"/>
        <dbReference type="ChEBI" id="CHEBI:58655"/>
        <dbReference type="EC" id="2.6.1.22"/>
    </reaction>
</comment>
<keyword evidence="7 17" id="KW-0032">Aminotransferase</keyword>
<evidence type="ECO:0000256" key="13">
    <source>
        <dbReference type="ARBA" id="ARBA00031787"/>
    </source>
</evidence>
<sequence length="445" mass="47723">MLSTPVNLSLPNEPRLVTALPGSRAQAIIERDRAVTSPSYTRDYPLVVARGEGCMVEDVDGNVFLDMTAGIAVTATGHAHPEVVKAIQAQSARLLHMSGTDFYYEPMVELAEQLAMRAPFPSSGTGFPAKVFFTNSGAESNEGAIKLARYYTKRSLIVAFLGAFHGRTYGAMSLTGSKAVQRANFGPLVPGVTHIPYGTHASLDHLEKQLFATILPPDEVAAIAVEAIQGEGGYIVPEDGFLQRIRDICDRYGILMIVDEVQAGMGRTGRLFAINHWGVMSDIITTAKGIASGLPLGAILARPELMTWPPGSHATTFGGNPVACAAGIATLRLLESGLMTNATQMGELLQANLTQLHNKFPRMSLPRGKGLMVAVDLLNEEGNLDSKLRDRIIQEAFLQGLLLLGCGKAAIRFCPPLVIDSKQIQIAVDILSQILHSSHIVSKST</sequence>
<evidence type="ECO:0000256" key="12">
    <source>
        <dbReference type="ARBA" id="ARBA00030857"/>
    </source>
</evidence>
<dbReference type="Proteomes" id="UP001223520">
    <property type="component" value="Chromosome"/>
</dbReference>
<evidence type="ECO:0000256" key="10">
    <source>
        <dbReference type="ARBA" id="ARBA00029760"/>
    </source>
</evidence>
<comment type="cofactor">
    <cofactor evidence="2">
        <name>pyridoxal 5'-phosphate</name>
        <dbReference type="ChEBI" id="CHEBI:597326"/>
    </cofactor>
</comment>
<dbReference type="PANTHER" id="PTHR11986:SF58">
    <property type="entry name" value="LEUCINE_METHIONINE RACEMASE"/>
    <property type="match status" value="1"/>
</dbReference>
<protein>
    <recommendedName>
        <fullName evidence="12">(S)-3-amino-2-methylpropionate transaminase</fullName>
        <ecNumber evidence="6">2.6.1.19</ecNumber>
        <ecNumber evidence="5">2.6.1.22</ecNumber>
    </recommendedName>
    <alternativeName>
        <fullName evidence="13">GABA aminotransferase</fullName>
    </alternativeName>
    <alternativeName>
        <fullName evidence="11">Gamma-amino-N-butyrate transaminase</fullName>
    </alternativeName>
    <alternativeName>
        <fullName evidence="15">Glutamate:succinic semialdehyde transaminase</fullName>
    </alternativeName>
    <alternativeName>
        <fullName evidence="10">L-AIBAT</fullName>
    </alternativeName>
</protein>
<evidence type="ECO:0000256" key="6">
    <source>
        <dbReference type="ARBA" id="ARBA00012912"/>
    </source>
</evidence>
<dbReference type="Pfam" id="PF00202">
    <property type="entry name" value="Aminotran_3"/>
    <property type="match status" value="1"/>
</dbReference>
<evidence type="ECO:0000256" key="15">
    <source>
        <dbReference type="ARBA" id="ARBA00050054"/>
    </source>
</evidence>
<reference evidence="17 18" key="1">
    <citation type="journal article" date="2023" name="Limnol Oceanogr Lett">
        <title>Environmental adaptations by the intertidal Antarctic cyanobacterium Halotia branconii CENA392 as revealed using long-read genome sequencing.</title>
        <authorList>
            <person name="Dextro R.B."/>
            <person name="Delbaje E."/>
            <person name="Freitas P.N.N."/>
            <person name="Geraldes V."/>
            <person name="Pinto E."/>
            <person name="Long P.F."/>
            <person name="Fiore M.F."/>
        </authorList>
    </citation>
    <scope>NUCLEOTIDE SEQUENCE [LARGE SCALE GENOMIC DNA]</scope>
    <source>
        <strain evidence="17 18">CENA392</strain>
    </source>
</reference>
<proteinExistence type="inferred from homology"/>
<dbReference type="Gene3D" id="3.40.640.10">
    <property type="entry name" value="Type I PLP-dependent aspartate aminotransferase-like (Major domain)"/>
    <property type="match status" value="1"/>
</dbReference>
<dbReference type="EC" id="2.6.1.19" evidence="6"/>
<dbReference type="Gene3D" id="3.90.1150.10">
    <property type="entry name" value="Aspartate Aminotransferase, domain 1"/>
    <property type="match status" value="1"/>
</dbReference>
<evidence type="ECO:0000256" key="11">
    <source>
        <dbReference type="ARBA" id="ARBA00030204"/>
    </source>
</evidence>
<evidence type="ECO:0000256" key="7">
    <source>
        <dbReference type="ARBA" id="ARBA00022576"/>
    </source>
</evidence>
<keyword evidence="9 16" id="KW-0663">Pyridoxal phosphate</keyword>
<dbReference type="KEGG" id="hbq:QI031_16105"/>
<dbReference type="PROSITE" id="PS00600">
    <property type="entry name" value="AA_TRANSFER_CLASS_3"/>
    <property type="match status" value="1"/>
</dbReference>
<dbReference type="GO" id="GO:0042802">
    <property type="term" value="F:identical protein binding"/>
    <property type="evidence" value="ECO:0007669"/>
    <property type="project" value="TreeGrafter"/>
</dbReference>
<dbReference type="GO" id="GO:0034386">
    <property type="term" value="F:4-aminobutyrate:2-oxoglutarate transaminase activity"/>
    <property type="evidence" value="ECO:0007669"/>
    <property type="project" value="UniProtKB-EC"/>
</dbReference>
<dbReference type="RefSeq" id="WP_281480675.1">
    <property type="nucleotide sequence ID" value="NZ_CP124543.1"/>
</dbReference>
<evidence type="ECO:0000256" key="16">
    <source>
        <dbReference type="RuleBase" id="RU003560"/>
    </source>
</evidence>
<evidence type="ECO:0000256" key="5">
    <source>
        <dbReference type="ARBA" id="ARBA00012876"/>
    </source>
</evidence>
<evidence type="ECO:0000256" key="9">
    <source>
        <dbReference type="ARBA" id="ARBA00022898"/>
    </source>
</evidence>
<evidence type="ECO:0000313" key="18">
    <source>
        <dbReference type="Proteomes" id="UP001223520"/>
    </source>
</evidence>
<dbReference type="NCBIfam" id="NF004426">
    <property type="entry name" value="PRK05769.1"/>
    <property type="match status" value="1"/>
</dbReference>
<comment type="pathway">
    <text evidence="3">Amino-acid degradation; 4-aminobutanoate degradation.</text>
</comment>
<evidence type="ECO:0000256" key="3">
    <source>
        <dbReference type="ARBA" id="ARBA00005176"/>
    </source>
</evidence>
<keyword evidence="18" id="KW-1185">Reference proteome</keyword>
<accession>A0AAJ6NN08</accession>
<dbReference type="InterPro" id="IPR015422">
    <property type="entry name" value="PyrdxlP-dep_Trfase_small"/>
</dbReference>
<dbReference type="GO" id="GO:0047298">
    <property type="term" value="F:(S)-3-amino-2-methylpropionate transaminase activity"/>
    <property type="evidence" value="ECO:0007669"/>
    <property type="project" value="UniProtKB-EC"/>
</dbReference>
<keyword evidence="8" id="KW-0808">Transferase</keyword>
<comment type="catalytic activity">
    <reaction evidence="14">
        <text>4-aminobutanoate + 2-oxoglutarate = succinate semialdehyde + L-glutamate</text>
        <dbReference type="Rhea" id="RHEA:23352"/>
        <dbReference type="ChEBI" id="CHEBI:16810"/>
        <dbReference type="ChEBI" id="CHEBI:29985"/>
        <dbReference type="ChEBI" id="CHEBI:57706"/>
        <dbReference type="ChEBI" id="CHEBI:59888"/>
        <dbReference type="EC" id="2.6.1.19"/>
    </reaction>
</comment>
<evidence type="ECO:0000256" key="1">
    <source>
        <dbReference type="ARBA" id="ARBA00001750"/>
    </source>
</evidence>
<dbReference type="InterPro" id="IPR015421">
    <property type="entry name" value="PyrdxlP-dep_Trfase_major"/>
</dbReference>
<dbReference type="EC" id="2.6.1.22" evidence="5"/>
<dbReference type="PANTHER" id="PTHR11986">
    <property type="entry name" value="AMINOTRANSFERASE CLASS III"/>
    <property type="match status" value="1"/>
</dbReference>
<comment type="similarity">
    <text evidence="4 16">Belongs to the class-III pyridoxal-phosphate-dependent aminotransferase family.</text>
</comment>
<dbReference type="FunFam" id="3.40.640.10:FF:000013">
    <property type="entry name" value="4-aminobutyrate aminotransferase"/>
    <property type="match status" value="1"/>
</dbReference>
<evidence type="ECO:0000313" key="17">
    <source>
        <dbReference type="EMBL" id="WGV23349.1"/>
    </source>
</evidence>
<organism evidence="17 18">
    <name type="scientific">Halotia branconii CENA392</name>
    <dbReference type="NCBI Taxonomy" id="1539056"/>
    <lineage>
        <taxon>Bacteria</taxon>
        <taxon>Bacillati</taxon>
        <taxon>Cyanobacteriota</taxon>
        <taxon>Cyanophyceae</taxon>
        <taxon>Nostocales</taxon>
        <taxon>Nodulariaceae</taxon>
        <taxon>Halotia</taxon>
    </lineage>
</organism>
<evidence type="ECO:0000256" key="2">
    <source>
        <dbReference type="ARBA" id="ARBA00001933"/>
    </source>
</evidence>
<dbReference type="InterPro" id="IPR015424">
    <property type="entry name" value="PyrdxlP-dep_Trfase"/>
</dbReference>
<dbReference type="CDD" id="cd00610">
    <property type="entry name" value="OAT_like"/>
    <property type="match status" value="1"/>
</dbReference>
<dbReference type="AlphaFoldDB" id="A0AAJ6NN08"/>
<evidence type="ECO:0000256" key="8">
    <source>
        <dbReference type="ARBA" id="ARBA00022679"/>
    </source>
</evidence>
<dbReference type="InterPro" id="IPR049704">
    <property type="entry name" value="Aminotrans_3_PPA_site"/>
</dbReference>
<dbReference type="GO" id="GO:0030170">
    <property type="term" value="F:pyridoxal phosphate binding"/>
    <property type="evidence" value="ECO:0007669"/>
    <property type="project" value="InterPro"/>
</dbReference>
<dbReference type="EMBL" id="CP124543">
    <property type="protein sequence ID" value="WGV23349.1"/>
    <property type="molecule type" value="Genomic_DNA"/>
</dbReference>
<name>A0AAJ6NN08_9CYAN</name>
<dbReference type="SUPFAM" id="SSF53383">
    <property type="entry name" value="PLP-dependent transferases"/>
    <property type="match status" value="1"/>
</dbReference>
<evidence type="ECO:0000256" key="14">
    <source>
        <dbReference type="ARBA" id="ARBA00048021"/>
    </source>
</evidence>
<dbReference type="PIRSF" id="PIRSF000521">
    <property type="entry name" value="Transaminase_4ab_Lys_Orn"/>
    <property type="match status" value="1"/>
</dbReference>
<dbReference type="InterPro" id="IPR005814">
    <property type="entry name" value="Aminotrans_3"/>
</dbReference>
<evidence type="ECO:0000256" key="4">
    <source>
        <dbReference type="ARBA" id="ARBA00008954"/>
    </source>
</evidence>
<dbReference type="InterPro" id="IPR050103">
    <property type="entry name" value="Class-III_PLP-dep_AT"/>
</dbReference>